<feature type="region of interest" description="Disordered" evidence="1">
    <location>
        <begin position="1"/>
        <end position="26"/>
    </location>
</feature>
<proteinExistence type="predicted"/>
<dbReference type="Proteomes" id="UP000184111">
    <property type="component" value="Unassembled WGS sequence"/>
</dbReference>
<gene>
    <name evidence="3" type="ORF">SAMN05216499_12085</name>
</gene>
<evidence type="ECO:0000256" key="2">
    <source>
        <dbReference type="SAM" id="Phobius"/>
    </source>
</evidence>
<evidence type="ECO:0000313" key="3">
    <source>
        <dbReference type="EMBL" id="SHN09725.1"/>
    </source>
</evidence>
<feature type="compositionally biased region" description="Basic residues" evidence="1">
    <location>
        <begin position="1"/>
        <end position="10"/>
    </location>
</feature>
<feature type="transmembrane region" description="Helical" evidence="2">
    <location>
        <begin position="36"/>
        <end position="55"/>
    </location>
</feature>
<accession>A0A1M7NZW7</accession>
<reference evidence="3 4" key="1">
    <citation type="submission" date="2016-11" db="EMBL/GenBank/DDBJ databases">
        <authorList>
            <person name="Jaros S."/>
            <person name="Januszkiewicz K."/>
            <person name="Wedrychowicz H."/>
        </authorList>
    </citation>
    <scope>NUCLEOTIDE SEQUENCE [LARGE SCALE GENOMIC DNA]</scope>
    <source>
        <strain evidence="3 4">CGMCC 4.2025</strain>
    </source>
</reference>
<evidence type="ECO:0000313" key="4">
    <source>
        <dbReference type="Proteomes" id="UP000184111"/>
    </source>
</evidence>
<dbReference type="AlphaFoldDB" id="A0A1M7NZW7"/>
<dbReference type="InterPro" id="IPR045924">
    <property type="entry name" value="DUF6343"/>
</dbReference>
<feature type="transmembrane region" description="Helical" evidence="2">
    <location>
        <begin position="67"/>
        <end position="87"/>
    </location>
</feature>
<feature type="region of interest" description="Disordered" evidence="1">
    <location>
        <begin position="90"/>
        <end position="111"/>
    </location>
</feature>
<keyword evidence="2" id="KW-0472">Membrane</keyword>
<sequence>MTTTPVRHRRETSGERRSGTEPTKARSPQNLRLRLCLIYAPVFLIGAGLFAWWAADSVADDKGILEILAAICALFFVIAAANAAVLMRRARRAPRPEEDWRGDDAVRSGRR</sequence>
<dbReference type="EMBL" id="FRBI01000020">
    <property type="protein sequence ID" value="SHN09725.1"/>
    <property type="molecule type" value="Genomic_DNA"/>
</dbReference>
<dbReference type="Pfam" id="PF19870">
    <property type="entry name" value="DUF6343"/>
    <property type="match status" value="1"/>
</dbReference>
<dbReference type="OrthoDB" id="4332346at2"/>
<keyword evidence="2" id="KW-1133">Transmembrane helix</keyword>
<feature type="compositionally biased region" description="Basic and acidic residues" evidence="1">
    <location>
        <begin position="94"/>
        <end position="111"/>
    </location>
</feature>
<keyword evidence="4" id="KW-1185">Reference proteome</keyword>
<keyword evidence="2" id="KW-0812">Transmembrane</keyword>
<name>A0A1M7NZW7_9ACTN</name>
<organism evidence="3 4">
    <name type="scientific">Actinacidiphila paucisporea</name>
    <dbReference type="NCBI Taxonomy" id="310782"/>
    <lineage>
        <taxon>Bacteria</taxon>
        <taxon>Bacillati</taxon>
        <taxon>Actinomycetota</taxon>
        <taxon>Actinomycetes</taxon>
        <taxon>Kitasatosporales</taxon>
        <taxon>Streptomycetaceae</taxon>
        <taxon>Actinacidiphila</taxon>
    </lineage>
</organism>
<evidence type="ECO:0000256" key="1">
    <source>
        <dbReference type="SAM" id="MobiDB-lite"/>
    </source>
</evidence>
<protein>
    <submittedName>
        <fullName evidence="3">Uncharacterized protein</fullName>
    </submittedName>
</protein>
<dbReference type="RefSeq" id="WP_079190080.1">
    <property type="nucleotide sequence ID" value="NZ_FRBI01000020.1"/>
</dbReference>